<protein>
    <recommendedName>
        <fullName evidence="3">Prophage protein</fullName>
    </recommendedName>
</protein>
<accession>A0A0A3YWP0</accession>
<evidence type="ECO:0000313" key="2">
    <source>
        <dbReference type="Proteomes" id="UP000030351"/>
    </source>
</evidence>
<gene>
    <name evidence="1" type="ORF">NG99_17055</name>
</gene>
<evidence type="ECO:0008006" key="3">
    <source>
        <dbReference type="Google" id="ProtNLM"/>
    </source>
</evidence>
<dbReference type="OrthoDB" id="6624462at2"/>
<name>A0A0A3YWP0_9GAMM</name>
<dbReference type="Proteomes" id="UP000030351">
    <property type="component" value="Unassembled WGS sequence"/>
</dbReference>
<dbReference type="EMBL" id="JRUQ01000048">
    <property type="protein sequence ID" value="KGT91272.1"/>
    <property type="molecule type" value="Genomic_DNA"/>
</dbReference>
<proteinExistence type="predicted"/>
<evidence type="ECO:0000313" key="1">
    <source>
        <dbReference type="EMBL" id="KGT91272.1"/>
    </source>
</evidence>
<comment type="caution">
    <text evidence="1">The sequence shown here is derived from an EMBL/GenBank/DDBJ whole genome shotgun (WGS) entry which is preliminary data.</text>
</comment>
<dbReference type="RefSeq" id="WP_034895531.1">
    <property type="nucleotide sequence ID" value="NZ_JRUQ01000048.1"/>
</dbReference>
<dbReference type="STRING" id="371042.NG99_17055"/>
<dbReference type="eggNOG" id="ENOG5032TMX">
    <property type="taxonomic scope" value="Bacteria"/>
</dbReference>
<reference evidence="1 2" key="1">
    <citation type="submission" date="2014-10" db="EMBL/GenBank/DDBJ databases">
        <title>Genome sequence of Erwinia typographi M043b.</title>
        <authorList>
            <person name="Chan K.-G."/>
            <person name="Tan W.-S."/>
        </authorList>
    </citation>
    <scope>NUCLEOTIDE SEQUENCE [LARGE SCALE GENOMIC DNA]</scope>
    <source>
        <strain evidence="1 2">M043b</strain>
    </source>
</reference>
<sequence length="117" mass="12565">MKVITKNFRLNALANSYSTAILEHVCKQNGGPHFQIIANGYPVTIQIVGGVSGVRQLVDAYYFEALKLNYQGWEALGIATISQCLINGSELTSKGKEVWESMIADMGASVEGGPNAS</sequence>
<organism evidence="1 2">
    <name type="scientific">Erwinia typographi</name>
    <dbReference type="NCBI Taxonomy" id="371042"/>
    <lineage>
        <taxon>Bacteria</taxon>
        <taxon>Pseudomonadati</taxon>
        <taxon>Pseudomonadota</taxon>
        <taxon>Gammaproteobacteria</taxon>
        <taxon>Enterobacterales</taxon>
        <taxon>Erwiniaceae</taxon>
        <taxon>Erwinia</taxon>
    </lineage>
</organism>
<dbReference type="AlphaFoldDB" id="A0A0A3YWP0"/>
<keyword evidence="2" id="KW-1185">Reference proteome</keyword>